<dbReference type="GO" id="GO:0016874">
    <property type="term" value="F:ligase activity"/>
    <property type="evidence" value="ECO:0007669"/>
    <property type="project" value="UniProtKB-KW"/>
</dbReference>
<dbReference type="InterPro" id="IPR042099">
    <property type="entry name" value="ANL_N_sf"/>
</dbReference>
<dbReference type="EMBL" id="DRXH01000160">
    <property type="protein sequence ID" value="HHM44564.1"/>
    <property type="molecule type" value="Genomic_DNA"/>
</dbReference>
<dbReference type="PANTHER" id="PTHR36932">
    <property type="entry name" value="CAPSULAR POLYSACCHARIDE BIOSYNTHESIS PROTEIN"/>
    <property type="match status" value="1"/>
</dbReference>
<comment type="caution">
    <text evidence="1">The sequence shown here is derived from an EMBL/GenBank/DDBJ whole genome shotgun (WGS) entry which is preliminary data.</text>
</comment>
<evidence type="ECO:0000313" key="1">
    <source>
        <dbReference type="EMBL" id="HHM44564.1"/>
    </source>
</evidence>
<dbReference type="InterPro" id="IPR053158">
    <property type="entry name" value="CapK_Type1_Caps_Biosynth"/>
</dbReference>
<accession>A0A7J3VUD9</accession>
<dbReference type="AlphaFoldDB" id="A0A7J3VUD9"/>
<gene>
    <name evidence="1" type="ORF">ENM31_04635</name>
</gene>
<proteinExistence type="predicted"/>
<sequence length="427" mass="48017">MMLEVLKNWLWLSRSQWLSRSELMSIQDEKLRAMVRHAYSSTVFYRRLYGPTSPRVEKTRDIKTLPVLTKEDLRSVPLEERTAAGVDSSRCVKKTTSGTSGVPVAVLDDPATAAYLEGMYLRRMWSYGVRPWHKIARVVSGSPDKVYTENVADVAGLWGRIRRRLVARLSLAEDAEKHIDFLKNGVDVLVAYPTYFRSLREACEAKDVNLYFKIAVSAGEVLDSHTRKMMADFFGAEVYDGYGCVEVAPVGGLAWECPERTAYHINIDSVVLEFLKDGEEVSAGERGEVVATSLFRHATPIIRYKLGDIATPLDDECPCGRGLPLLKNVEGRVVDTLKIPGGGQISPYAVMETIQDMPGLKRYKVLQKTDYTVDVLIMVDGDAEKAVAEVERRFALLFRGLEYSVKVVDRIEAERGKKFKFVESQVK</sequence>
<dbReference type="Gene3D" id="3.40.50.12780">
    <property type="entry name" value="N-terminal domain of ligase-like"/>
    <property type="match status" value="1"/>
</dbReference>
<protein>
    <submittedName>
        <fullName evidence="1">Phenylacetate--CoA ligase family protein</fullName>
    </submittedName>
</protein>
<reference evidence="1" key="1">
    <citation type="journal article" date="2020" name="mSystems">
        <title>Genome- and Community-Level Interaction Insights into Carbon Utilization and Element Cycling Functions of Hydrothermarchaeota in Hydrothermal Sediment.</title>
        <authorList>
            <person name="Zhou Z."/>
            <person name="Liu Y."/>
            <person name="Xu W."/>
            <person name="Pan J."/>
            <person name="Luo Z.H."/>
            <person name="Li M."/>
        </authorList>
    </citation>
    <scope>NUCLEOTIDE SEQUENCE [LARGE SCALE GENOMIC DNA]</scope>
    <source>
        <strain evidence="1">SpSt-1074</strain>
    </source>
</reference>
<keyword evidence="1" id="KW-0436">Ligase</keyword>
<dbReference type="SUPFAM" id="SSF56801">
    <property type="entry name" value="Acetyl-CoA synthetase-like"/>
    <property type="match status" value="1"/>
</dbReference>
<dbReference type="PANTHER" id="PTHR36932:SF1">
    <property type="entry name" value="CAPSULAR POLYSACCHARIDE BIOSYNTHESIS PROTEIN"/>
    <property type="match status" value="1"/>
</dbReference>
<name>A0A7J3VUD9_CALS0</name>
<organism evidence="1">
    <name type="scientific">Caldiarchaeum subterraneum</name>
    <dbReference type="NCBI Taxonomy" id="311458"/>
    <lineage>
        <taxon>Archaea</taxon>
        <taxon>Nitrososphaerota</taxon>
        <taxon>Candidatus Caldarchaeales</taxon>
        <taxon>Candidatus Caldarchaeaceae</taxon>
        <taxon>Candidatus Caldarchaeum</taxon>
    </lineage>
</organism>